<evidence type="ECO:0000256" key="1">
    <source>
        <dbReference type="ARBA" id="ARBA00022618"/>
    </source>
</evidence>
<keyword evidence="1" id="KW-0132">Cell division</keyword>
<evidence type="ECO:0000256" key="7">
    <source>
        <dbReference type="PROSITE-ProRule" id="PRU00339"/>
    </source>
</evidence>
<sequence length="669" mass="76733">MQLDPEITSVNFSLVRIRNDLQLPLVRCQIRGLVNSCSWMAELLLSIQQTLSKSESFEPSTSPGSLLAMQYDGLSLENFSKYNLAKCYFDNKEFLRCSHLLSSLAGSHPLIDFLHFYSRYMAIEKRGTDEAITNKEDSPKQPVSPYPSDTYRRSLFELKTDIERKYGAEEVIQGTSLNAFLSSSVDVYTAYVLALIHIRLGCRKPALKILSHIVKKDPLLWPAWFEMSKLFEDRETLDRVFPPITIVDNSNWMRAIFRAKALLNFQDTERALAILTCLSNGGFHDSLNLQADIADAHERLREHDVSATIYKNIFTVDPYRLTDTDIYSNVLFVKADHEELAFLARRCSEIDKYRPETCCVLGNFYGLRAQHDKAVLYFQRALRLQPRYVLVWILLGHEYVEMQHLQLAIFAYNQAIMHNRYDHRGWYGLGQLYEFIKQPQHALYYYKRAQYLCPSDSRVIVALGDMYEQQNNIECAKMCFWRAYCVGDVEGTALFSLARCYEKSGNDCEAAAAYTQFIRQCEARGVSNESDLGQAYRFLANYHFKYGHHSDAVVAINKCLDFPEIREEAKALCLQVTLVSGSGSGTLNDANRHLLPLAMPSTPEAKRNLLKVYRKLNTTVDLLADRPIIRARRRLQGSEFTTNTESTRTETPSVHFSNPDDNDRAADFD</sequence>
<feature type="repeat" description="TPR" evidence="7">
    <location>
        <begin position="355"/>
        <end position="388"/>
    </location>
</feature>
<dbReference type="SUPFAM" id="SSF48452">
    <property type="entry name" value="TPR-like"/>
    <property type="match status" value="1"/>
</dbReference>
<dbReference type="PANTHER" id="PTHR12558:SF10">
    <property type="entry name" value="CELL DIVISION CYCLE PROTEIN 23 HOMOLOG"/>
    <property type="match status" value="1"/>
</dbReference>
<keyword evidence="3" id="KW-0498">Mitosis</keyword>
<dbReference type="GO" id="GO:0005680">
    <property type="term" value="C:anaphase-promoting complex"/>
    <property type="evidence" value="ECO:0007669"/>
    <property type="project" value="InterPro"/>
</dbReference>
<organism evidence="10 11">
    <name type="scientific">Hymenolepis diminuta</name>
    <name type="common">Rat tapeworm</name>
    <dbReference type="NCBI Taxonomy" id="6216"/>
    <lineage>
        <taxon>Eukaryota</taxon>
        <taxon>Metazoa</taxon>
        <taxon>Spiralia</taxon>
        <taxon>Lophotrochozoa</taxon>
        <taxon>Platyhelminthes</taxon>
        <taxon>Cestoda</taxon>
        <taxon>Eucestoda</taxon>
        <taxon>Cyclophyllidea</taxon>
        <taxon>Hymenolepididae</taxon>
        <taxon>Hymenolepis</taxon>
    </lineage>
</organism>
<dbReference type="SUPFAM" id="SSF81901">
    <property type="entry name" value="HCP-like"/>
    <property type="match status" value="1"/>
</dbReference>
<dbReference type="PROSITE" id="PS50005">
    <property type="entry name" value="TPR"/>
    <property type="match status" value="2"/>
</dbReference>
<dbReference type="AlphaFoldDB" id="A0A564YY26"/>
<proteinExistence type="predicted"/>
<keyword evidence="6" id="KW-0131">Cell cycle</keyword>
<feature type="domain" description="Cdc23" evidence="9">
    <location>
        <begin position="17"/>
        <end position="277"/>
    </location>
</feature>
<feature type="region of interest" description="Disordered" evidence="8">
    <location>
        <begin position="635"/>
        <end position="669"/>
    </location>
</feature>
<dbReference type="GO" id="GO:0031145">
    <property type="term" value="P:anaphase-promoting complex-dependent catabolic process"/>
    <property type="evidence" value="ECO:0007669"/>
    <property type="project" value="TreeGrafter"/>
</dbReference>
<evidence type="ECO:0000256" key="8">
    <source>
        <dbReference type="SAM" id="MobiDB-lite"/>
    </source>
</evidence>
<dbReference type="GO" id="GO:0051301">
    <property type="term" value="P:cell division"/>
    <property type="evidence" value="ECO:0007669"/>
    <property type="project" value="UniProtKB-KW"/>
</dbReference>
<dbReference type="PANTHER" id="PTHR12558">
    <property type="entry name" value="CELL DIVISION CYCLE 16,23,27"/>
    <property type="match status" value="1"/>
</dbReference>
<protein>
    <recommendedName>
        <fullName evidence="9">Cdc23 domain-containing protein</fullName>
    </recommendedName>
</protein>
<dbReference type="Gene3D" id="1.25.40.10">
    <property type="entry name" value="Tetratricopeptide repeat domain"/>
    <property type="match status" value="2"/>
</dbReference>
<evidence type="ECO:0000313" key="10">
    <source>
        <dbReference type="EMBL" id="VUZ52125.1"/>
    </source>
</evidence>
<evidence type="ECO:0000256" key="4">
    <source>
        <dbReference type="ARBA" id="ARBA00022786"/>
    </source>
</evidence>
<name>A0A564YY26_HYMDI</name>
<evidence type="ECO:0000256" key="5">
    <source>
        <dbReference type="ARBA" id="ARBA00022803"/>
    </source>
</evidence>
<dbReference type="GO" id="GO:0045842">
    <property type="term" value="P:positive regulation of mitotic metaphase/anaphase transition"/>
    <property type="evidence" value="ECO:0007669"/>
    <property type="project" value="TreeGrafter"/>
</dbReference>
<dbReference type="GO" id="GO:0016567">
    <property type="term" value="P:protein ubiquitination"/>
    <property type="evidence" value="ECO:0007669"/>
    <property type="project" value="TreeGrafter"/>
</dbReference>
<dbReference type="Pfam" id="PF04049">
    <property type="entry name" value="ANAPC8"/>
    <property type="match status" value="1"/>
</dbReference>
<keyword evidence="2" id="KW-0677">Repeat</keyword>
<evidence type="ECO:0000256" key="2">
    <source>
        <dbReference type="ARBA" id="ARBA00022737"/>
    </source>
</evidence>
<dbReference type="Pfam" id="PF13181">
    <property type="entry name" value="TPR_8"/>
    <property type="match status" value="3"/>
</dbReference>
<dbReference type="Proteomes" id="UP000321570">
    <property type="component" value="Unassembled WGS sequence"/>
</dbReference>
<dbReference type="InterPro" id="IPR019734">
    <property type="entry name" value="TPR_rpt"/>
</dbReference>
<dbReference type="InterPro" id="IPR007192">
    <property type="entry name" value="APC8"/>
</dbReference>
<dbReference type="SMART" id="SM00028">
    <property type="entry name" value="TPR"/>
    <property type="match status" value="6"/>
</dbReference>
<feature type="compositionally biased region" description="Low complexity" evidence="8">
    <location>
        <begin position="638"/>
        <end position="653"/>
    </location>
</feature>
<evidence type="ECO:0000313" key="11">
    <source>
        <dbReference type="Proteomes" id="UP000321570"/>
    </source>
</evidence>
<dbReference type="EMBL" id="CABIJS010000466">
    <property type="protein sequence ID" value="VUZ52125.1"/>
    <property type="molecule type" value="Genomic_DNA"/>
</dbReference>
<evidence type="ECO:0000256" key="3">
    <source>
        <dbReference type="ARBA" id="ARBA00022776"/>
    </source>
</evidence>
<keyword evidence="4" id="KW-0833">Ubl conjugation pathway</keyword>
<accession>A0A564YY26</accession>
<dbReference type="InterPro" id="IPR011990">
    <property type="entry name" value="TPR-like_helical_dom_sf"/>
</dbReference>
<gene>
    <name evidence="10" type="ORF">WMSIL1_LOCUS10734</name>
</gene>
<feature type="repeat" description="TPR" evidence="7">
    <location>
        <begin position="423"/>
        <end position="456"/>
    </location>
</feature>
<evidence type="ECO:0000259" key="9">
    <source>
        <dbReference type="Pfam" id="PF04049"/>
    </source>
</evidence>
<keyword evidence="5 7" id="KW-0802">TPR repeat</keyword>
<evidence type="ECO:0000256" key="6">
    <source>
        <dbReference type="ARBA" id="ARBA00023306"/>
    </source>
</evidence>
<keyword evidence="11" id="KW-1185">Reference proteome</keyword>
<reference evidence="10 11" key="1">
    <citation type="submission" date="2019-07" db="EMBL/GenBank/DDBJ databases">
        <authorList>
            <person name="Jastrzebski P J."/>
            <person name="Paukszto L."/>
            <person name="Jastrzebski P J."/>
        </authorList>
    </citation>
    <scope>NUCLEOTIDE SEQUENCE [LARGE SCALE GENOMIC DNA]</scope>
    <source>
        <strain evidence="10 11">WMS-il1</strain>
    </source>
</reference>